<proteinExistence type="predicted"/>
<dbReference type="EMBL" id="JGZK01000010">
    <property type="protein sequence ID" value="KFI85109.1"/>
    <property type="molecule type" value="Genomic_DNA"/>
</dbReference>
<name>A0A087CPA9_9BIFI</name>
<feature type="domain" description="Acyl-protein synthetase LuxE" evidence="1">
    <location>
        <begin position="36"/>
        <end position="373"/>
    </location>
</feature>
<comment type="caution">
    <text evidence="2">The sequence shown here is derived from an EMBL/GenBank/DDBJ whole genome shotgun (WGS) entry which is preliminary data.</text>
</comment>
<dbReference type="AlphaFoldDB" id="A0A087CPA9"/>
<dbReference type="Pfam" id="PF04443">
    <property type="entry name" value="LuxE"/>
    <property type="match status" value="1"/>
</dbReference>
<evidence type="ECO:0000259" key="1">
    <source>
        <dbReference type="Pfam" id="PF04443"/>
    </source>
</evidence>
<sequence>MTAMTGGTDVKADAGRIKQEILDFIHTYGCEQAPDEAFDALARDVFTYQYTYDLPYRRYCAAKRITPASLRGWREIPPMPVDGFKHLTLSTIPTDQCEAVFMTSGTTHGGAMRGRNFHPDLEVWDESMIVPFRHFIMPDRERIRIAVISPAWDMNQNSSLSRYLTKAVEQCGSEGSGIYFDEHGLKFDGIIDFLNRAVADQEPVMLMGVSSSYLYLLDYLHEHDLTFALAADSRLFDTGGFKSTKRDITEDQMLAELEQTLGVPRHHCVNMYGMTELSSQIYDQNILSWYTDGTSNYLKANPSWVRTVFLDPNTLTPVKDGETGVIAHYDLANWNSCIGILTEDLGHRTPDGFLLQGRAKGAEARGCSIAVDEVISANRG</sequence>
<dbReference type="GO" id="GO:0047474">
    <property type="term" value="F:long-chain fatty acid--protein ligase activity"/>
    <property type="evidence" value="ECO:0007669"/>
    <property type="project" value="InterPro"/>
</dbReference>
<keyword evidence="3" id="KW-1185">Reference proteome</keyword>
<dbReference type="GO" id="GO:0008218">
    <property type="term" value="P:bioluminescence"/>
    <property type="evidence" value="ECO:0007669"/>
    <property type="project" value="InterPro"/>
</dbReference>
<dbReference type="InterPro" id="IPR016671">
    <property type="entry name" value="LuxE_bac"/>
</dbReference>
<dbReference type="Proteomes" id="UP000028984">
    <property type="component" value="Unassembled WGS sequence"/>
</dbReference>
<dbReference type="RefSeq" id="WP_193786516.1">
    <property type="nucleotide sequence ID" value="NZ_JDUW01000007.1"/>
</dbReference>
<organism evidence="2 3">
    <name type="scientific">Bifidobacterium reuteri DSM 23975</name>
    <dbReference type="NCBI Taxonomy" id="1437610"/>
    <lineage>
        <taxon>Bacteria</taxon>
        <taxon>Bacillati</taxon>
        <taxon>Actinomycetota</taxon>
        <taxon>Actinomycetes</taxon>
        <taxon>Bifidobacteriales</taxon>
        <taxon>Bifidobacteriaceae</taxon>
        <taxon>Bifidobacterium</taxon>
    </lineage>
</organism>
<protein>
    <submittedName>
        <fullName evidence="2">Acyl-CoA synthetase</fullName>
    </submittedName>
</protein>
<gene>
    <name evidence="2" type="ORF">BREU_1928</name>
</gene>
<reference evidence="2 3" key="1">
    <citation type="submission" date="2014-03" db="EMBL/GenBank/DDBJ databases">
        <title>Genomics of Bifidobacteria.</title>
        <authorList>
            <person name="Ventura M."/>
            <person name="Milani C."/>
            <person name="Lugli G.A."/>
        </authorList>
    </citation>
    <scope>NUCLEOTIDE SEQUENCE [LARGE SCALE GENOMIC DNA]</scope>
    <source>
        <strain evidence="2 3">DSM 23975</strain>
    </source>
</reference>
<evidence type="ECO:0000313" key="3">
    <source>
        <dbReference type="Proteomes" id="UP000028984"/>
    </source>
</evidence>
<evidence type="ECO:0000313" key="2">
    <source>
        <dbReference type="EMBL" id="KFI85109.1"/>
    </source>
</evidence>
<dbReference type="SUPFAM" id="SSF56801">
    <property type="entry name" value="Acetyl-CoA synthetase-like"/>
    <property type="match status" value="1"/>
</dbReference>
<accession>A0A087CPA9</accession>
<dbReference type="Gene3D" id="3.40.50.12780">
    <property type="entry name" value="N-terminal domain of ligase-like"/>
    <property type="match status" value="1"/>
</dbReference>
<dbReference type="eggNOG" id="COG1541">
    <property type="taxonomic scope" value="Bacteria"/>
</dbReference>
<dbReference type="InterPro" id="IPR007534">
    <property type="entry name" value="LuxE"/>
</dbReference>
<dbReference type="InterPro" id="IPR042099">
    <property type="entry name" value="ANL_N_sf"/>
</dbReference>
<dbReference type="PIRSF" id="PIRSF016580">
    <property type="entry name" value="Acyl-protein_synthetase_LuxE"/>
    <property type="match status" value="1"/>
</dbReference>
<dbReference type="STRING" id="1437610.BREU_1928"/>